<evidence type="ECO:0000313" key="2">
    <source>
        <dbReference type="EMBL" id="BCK87050.1"/>
    </source>
</evidence>
<evidence type="ECO:0000259" key="1">
    <source>
        <dbReference type="SMART" id="SM00849"/>
    </source>
</evidence>
<dbReference type="SUPFAM" id="SSF56281">
    <property type="entry name" value="Metallo-hydrolase/oxidoreductase"/>
    <property type="match status" value="1"/>
</dbReference>
<dbReference type="InterPro" id="IPR000396">
    <property type="entry name" value="Pdiesterase2"/>
</dbReference>
<dbReference type="Pfam" id="PF12706">
    <property type="entry name" value="Lactamase_B_2"/>
    <property type="match status" value="1"/>
</dbReference>
<accession>A0AAN1X8U0</accession>
<proteinExistence type="predicted"/>
<evidence type="ECO:0000313" key="3">
    <source>
        <dbReference type="Proteomes" id="UP001320326"/>
    </source>
</evidence>
<keyword evidence="3" id="KW-1185">Reference proteome</keyword>
<dbReference type="GO" id="GO:0006198">
    <property type="term" value="P:cAMP catabolic process"/>
    <property type="evidence" value="ECO:0007669"/>
    <property type="project" value="InterPro"/>
</dbReference>
<dbReference type="RefSeq" id="WP_237248187.1">
    <property type="nucleotide sequence ID" value="NZ_AP023423.1"/>
</dbReference>
<dbReference type="InterPro" id="IPR001279">
    <property type="entry name" value="Metallo-B-lactamas"/>
</dbReference>
<dbReference type="Gene3D" id="3.60.15.10">
    <property type="entry name" value="Ribonuclease Z/Hydroxyacylglutathione hydrolase-like"/>
    <property type="match status" value="1"/>
</dbReference>
<sequence length="254" mass="28024">MRITTLGCNASITGDLRTTCYQVDDDILIDAGSGAGDLSLEQAIAINTVFLTHSHLDHCAFLPMLADAAGSFRNAPLIVYALPETIATLRQHMFNGHLWPDYTVLPAPGNPYLRFHPVRPGETVELDGRCITALPASHSIPCAAYRVDSGAASWVYSADTTFCAGFWQALNRIDNLKYLLIENTFRNDNAVGAARSGHNTADLLTQGLRMLERPVELFIVHMEAGYEEITMREVLQAVGEFKPQMLQRGRVFEL</sequence>
<dbReference type="KEGG" id="seme:MIZ01_0820"/>
<feature type="domain" description="Metallo-beta-lactamase" evidence="1">
    <location>
        <begin position="17"/>
        <end position="195"/>
    </location>
</feature>
<gene>
    <name evidence="2" type="ORF">MIZ01_0820</name>
</gene>
<dbReference type="CDD" id="cd07735">
    <property type="entry name" value="class_II_PDE_MBL-fold"/>
    <property type="match status" value="1"/>
</dbReference>
<reference evidence="2 3" key="1">
    <citation type="journal article" date="2022" name="Int. J. Syst. Evol. Microbiol.">
        <title>&lt;i&gt;Sideroxyarcus emersonii&lt;/i&gt; gen. nov. sp. nov., a neutrophilic, microaerobic iron- and thiosulfate-oxidizing bacterium isolated from iron-rich wetland sediment.</title>
        <authorList>
            <person name="Kato S."/>
            <person name="Itoh T."/>
            <person name="Iino T."/>
            <person name="Ohkuma M."/>
        </authorList>
    </citation>
    <scope>NUCLEOTIDE SEQUENCE [LARGE SCALE GENOMIC DNA]</scope>
    <source>
        <strain evidence="2 3">MIZ01</strain>
    </source>
</reference>
<dbReference type="Proteomes" id="UP001320326">
    <property type="component" value="Chromosome"/>
</dbReference>
<protein>
    <submittedName>
        <fullName evidence="2">Ribonuclease BN</fullName>
    </submittedName>
</protein>
<dbReference type="SMART" id="SM00849">
    <property type="entry name" value="Lactamase_B"/>
    <property type="match status" value="1"/>
</dbReference>
<dbReference type="AlphaFoldDB" id="A0AAN1X8U0"/>
<dbReference type="PANTHER" id="PTHR46504">
    <property type="entry name" value="TRNASE Z TRZ1"/>
    <property type="match status" value="1"/>
</dbReference>
<dbReference type="PANTHER" id="PTHR46504:SF2">
    <property type="entry name" value="TRNASE Z TRZ1"/>
    <property type="match status" value="1"/>
</dbReference>
<dbReference type="GO" id="GO:0004115">
    <property type="term" value="F:3',5'-cyclic-AMP phosphodiesterase activity"/>
    <property type="evidence" value="ECO:0007669"/>
    <property type="project" value="InterPro"/>
</dbReference>
<dbReference type="PRINTS" id="PR00388">
    <property type="entry name" value="PDIESTERASE2"/>
</dbReference>
<dbReference type="InterPro" id="IPR036866">
    <property type="entry name" value="RibonucZ/Hydroxyglut_hydro"/>
</dbReference>
<name>A0AAN1X8U0_9PROT</name>
<organism evidence="2 3">
    <name type="scientific">Sideroxyarcus emersonii</name>
    <dbReference type="NCBI Taxonomy" id="2764705"/>
    <lineage>
        <taxon>Bacteria</taxon>
        <taxon>Pseudomonadati</taxon>
        <taxon>Pseudomonadota</taxon>
        <taxon>Betaproteobacteria</taxon>
        <taxon>Nitrosomonadales</taxon>
        <taxon>Gallionellaceae</taxon>
        <taxon>Sideroxyarcus</taxon>
    </lineage>
</organism>
<dbReference type="EMBL" id="AP023423">
    <property type="protein sequence ID" value="BCK87050.1"/>
    <property type="molecule type" value="Genomic_DNA"/>
</dbReference>